<dbReference type="Gene3D" id="1.20.1280.50">
    <property type="match status" value="1"/>
</dbReference>
<dbReference type="Pfam" id="PF12937">
    <property type="entry name" value="F-box-like"/>
    <property type="match status" value="1"/>
</dbReference>
<dbReference type="AlphaFoldDB" id="A0AAD8RAG3"/>
<dbReference type="InterPro" id="IPR001810">
    <property type="entry name" value="F-box_dom"/>
</dbReference>
<dbReference type="EMBL" id="JAUUTY010000006">
    <property type="protein sequence ID" value="KAK1615748.1"/>
    <property type="molecule type" value="Genomic_DNA"/>
</dbReference>
<dbReference type="Proteomes" id="UP001231189">
    <property type="component" value="Unassembled WGS sequence"/>
</dbReference>
<dbReference type="SUPFAM" id="SSF81383">
    <property type="entry name" value="F-box domain"/>
    <property type="match status" value="1"/>
</dbReference>
<dbReference type="PANTHER" id="PTHR32133">
    <property type="entry name" value="OS07G0120400 PROTEIN"/>
    <property type="match status" value="1"/>
</dbReference>
<dbReference type="InterPro" id="IPR036047">
    <property type="entry name" value="F-box-like_dom_sf"/>
</dbReference>
<evidence type="ECO:0000313" key="3">
    <source>
        <dbReference type="EMBL" id="KAK1615748.1"/>
    </source>
</evidence>
<feature type="domain" description="F-box" evidence="2">
    <location>
        <begin position="31"/>
        <end position="66"/>
    </location>
</feature>
<feature type="region of interest" description="Disordered" evidence="1">
    <location>
        <begin position="1"/>
        <end position="21"/>
    </location>
</feature>
<evidence type="ECO:0000256" key="1">
    <source>
        <dbReference type="SAM" id="MobiDB-lite"/>
    </source>
</evidence>
<accession>A0AAD8RAG3</accession>
<evidence type="ECO:0000313" key="4">
    <source>
        <dbReference type="Proteomes" id="UP001231189"/>
    </source>
</evidence>
<proteinExistence type="predicted"/>
<sequence>MSENGGGTARRRRRGSATVAARTGVAPNSGDILWEIFLRLPPQPSSLPRVSLVCKRWRRLAADPEFLIRFRAHHRKAPLLGLFKEYGGWVSFTPVLGAPDRIPRRRFSMRIDYGGGAETHPFHGTLLGCRHGRVLAVDPRRREVLVCDPITGDQRRVALPPEFGTCGGAHGAVLCADGDEGHVHGGCHSSPFKVVLVQISFGPGHPPPFARVYSSETGVWSDPILAAEGSRGYVDLSRPSTLIGNSLYWWLHGSYLCNMEILEFDVGRQSLAVINSLPVGDTVKSKGCIQIIQPEDGRVGFAMLSYPSLEMWDLKDDCGGGVAAWVPRKTMNLDLVPNMRVTEASIVGYAEDDDAILIKFNNNIFIVQLESMQSRKLYDCFVRHQYHPFASFYSSGSAKRKA</sequence>
<gene>
    <name evidence="3" type="ORF">QYE76_021265</name>
</gene>
<evidence type="ECO:0000259" key="2">
    <source>
        <dbReference type="Pfam" id="PF12937"/>
    </source>
</evidence>
<dbReference type="SUPFAM" id="SSF50965">
    <property type="entry name" value="Galactose oxidase, central domain"/>
    <property type="match status" value="1"/>
</dbReference>
<dbReference type="InterPro" id="IPR011043">
    <property type="entry name" value="Gal_Oxase/kelch_b-propeller"/>
</dbReference>
<reference evidence="3" key="1">
    <citation type="submission" date="2023-07" db="EMBL/GenBank/DDBJ databases">
        <title>A chromosome-level genome assembly of Lolium multiflorum.</title>
        <authorList>
            <person name="Chen Y."/>
            <person name="Copetti D."/>
            <person name="Kolliker R."/>
            <person name="Studer B."/>
        </authorList>
    </citation>
    <scope>NUCLEOTIDE SEQUENCE</scope>
    <source>
        <strain evidence="3">02402/16</strain>
        <tissue evidence="3">Leaf</tissue>
    </source>
</reference>
<dbReference type="PANTHER" id="PTHR32133:SF339">
    <property type="entry name" value="F-BOX DOMAIN-CONTAINING PROTEIN"/>
    <property type="match status" value="1"/>
</dbReference>
<protein>
    <recommendedName>
        <fullName evidence="2">F-box domain-containing protein</fullName>
    </recommendedName>
</protein>
<comment type="caution">
    <text evidence="3">The sequence shown here is derived from an EMBL/GenBank/DDBJ whole genome shotgun (WGS) entry which is preliminary data.</text>
</comment>
<keyword evidence="4" id="KW-1185">Reference proteome</keyword>
<name>A0AAD8RAG3_LOLMU</name>
<organism evidence="3 4">
    <name type="scientific">Lolium multiflorum</name>
    <name type="common">Italian ryegrass</name>
    <name type="synonym">Lolium perenne subsp. multiflorum</name>
    <dbReference type="NCBI Taxonomy" id="4521"/>
    <lineage>
        <taxon>Eukaryota</taxon>
        <taxon>Viridiplantae</taxon>
        <taxon>Streptophyta</taxon>
        <taxon>Embryophyta</taxon>
        <taxon>Tracheophyta</taxon>
        <taxon>Spermatophyta</taxon>
        <taxon>Magnoliopsida</taxon>
        <taxon>Liliopsida</taxon>
        <taxon>Poales</taxon>
        <taxon>Poaceae</taxon>
        <taxon>BOP clade</taxon>
        <taxon>Pooideae</taxon>
        <taxon>Poodae</taxon>
        <taxon>Poeae</taxon>
        <taxon>Poeae Chloroplast Group 2 (Poeae type)</taxon>
        <taxon>Loliodinae</taxon>
        <taxon>Loliinae</taxon>
        <taxon>Lolium</taxon>
    </lineage>
</organism>